<comment type="caution">
    <text evidence="2">The sequence shown here is derived from an EMBL/GenBank/DDBJ whole genome shotgun (WGS) entry which is preliminary data.</text>
</comment>
<dbReference type="Proteomes" id="UP001066276">
    <property type="component" value="Chromosome 2_1"/>
</dbReference>
<accession>A0AAV7VAD1</accession>
<evidence type="ECO:0000313" key="3">
    <source>
        <dbReference type="Proteomes" id="UP001066276"/>
    </source>
</evidence>
<sequence>MRREAGVPSDRAQRDAKDCGHKIEIRTDGLLIMEEAAEACLASGRTPILKKRGAGGGPLGSEVSPAGHDVKHESVAARLDRGPRRGESSNAESPVLDLSVLNLTPDDGGTTQRVRAIYAAVARGTAEPPEAERAARTSV</sequence>
<evidence type="ECO:0000256" key="1">
    <source>
        <dbReference type="SAM" id="MobiDB-lite"/>
    </source>
</evidence>
<name>A0AAV7VAD1_PLEWA</name>
<feature type="compositionally biased region" description="Basic and acidic residues" evidence="1">
    <location>
        <begin position="68"/>
        <end position="87"/>
    </location>
</feature>
<gene>
    <name evidence="2" type="ORF">NDU88_001447</name>
</gene>
<dbReference type="EMBL" id="JANPWB010000003">
    <property type="protein sequence ID" value="KAJ1197590.1"/>
    <property type="molecule type" value="Genomic_DNA"/>
</dbReference>
<protein>
    <submittedName>
        <fullName evidence="2">Uncharacterized protein</fullName>
    </submittedName>
</protein>
<dbReference type="AlphaFoldDB" id="A0AAV7VAD1"/>
<proteinExistence type="predicted"/>
<feature type="region of interest" description="Disordered" evidence="1">
    <location>
        <begin position="52"/>
        <end position="96"/>
    </location>
</feature>
<reference evidence="2" key="1">
    <citation type="journal article" date="2022" name="bioRxiv">
        <title>Sequencing and chromosome-scale assembly of the giantPleurodeles waltlgenome.</title>
        <authorList>
            <person name="Brown T."/>
            <person name="Elewa A."/>
            <person name="Iarovenko S."/>
            <person name="Subramanian E."/>
            <person name="Araus A.J."/>
            <person name="Petzold A."/>
            <person name="Susuki M."/>
            <person name="Suzuki K.-i.T."/>
            <person name="Hayashi T."/>
            <person name="Toyoda A."/>
            <person name="Oliveira C."/>
            <person name="Osipova E."/>
            <person name="Leigh N.D."/>
            <person name="Simon A."/>
            <person name="Yun M.H."/>
        </authorList>
    </citation>
    <scope>NUCLEOTIDE SEQUENCE</scope>
    <source>
        <strain evidence="2">20211129_DDA</strain>
        <tissue evidence="2">Liver</tissue>
    </source>
</reference>
<organism evidence="2 3">
    <name type="scientific">Pleurodeles waltl</name>
    <name type="common">Iberian ribbed newt</name>
    <dbReference type="NCBI Taxonomy" id="8319"/>
    <lineage>
        <taxon>Eukaryota</taxon>
        <taxon>Metazoa</taxon>
        <taxon>Chordata</taxon>
        <taxon>Craniata</taxon>
        <taxon>Vertebrata</taxon>
        <taxon>Euteleostomi</taxon>
        <taxon>Amphibia</taxon>
        <taxon>Batrachia</taxon>
        <taxon>Caudata</taxon>
        <taxon>Salamandroidea</taxon>
        <taxon>Salamandridae</taxon>
        <taxon>Pleurodelinae</taxon>
        <taxon>Pleurodeles</taxon>
    </lineage>
</organism>
<evidence type="ECO:0000313" key="2">
    <source>
        <dbReference type="EMBL" id="KAJ1197590.1"/>
    </source>
</evidence>
<keyword evidence="3" id="KW-1185">Reference proteome</keyword>